<dbReference type="EMBL" id="QOKY01000160">
    <property type="protein sequence ID" value="RMZ55634.1"/>
    <property type="molecule type" value="Genomic_DNA"/>
</dbReference>
<dbReference type="Pfam" id="PF00430">
    <property type="entry name" value="ATP-synt_B"/>
    <property type="match status" value="1"/>
</dbReference>
<proteinExistence type="inferred from homology"/>
<evidence type="ECO:0000256" key="2">
    <source>
        <dbReference type="ARBA" id="ARBA00005513"/>
    </source>
</evidence>
<accession>A0A3M7L0M5</accession>
<dbReference type="AlphaFoldDB" id="A0A3M7L0M5"/>
<dbReference type="InterPro" id="IPR034679">
    <property type="entry name" value="ATP_synth_b"/>
</dbReference>
<evidence type="ECO:0000256" key="9">
    <source>
        <dbReference type="ARBA" id="ARBA00023136"/>
    </source>
</evidence>
<keyword evidence="5 11" id="KW-0812">Transmembrane</keyword>
<comment type="caution">
    <text evidence="13">The sequence shown here is derived from an EMBL/GenBank/DDBJ whole genome shotgun (WGS) entry which is preliminary data.</text>
</comment>
<evidence type="ECO:0000256" key="4">
    <source>
        <dbReference type="ARBA" id="ARBA00022547"/>
    </source>
</evidence>
<comment type="similarity">
    <text evidence="2 11">Belongs to the ATPase B chain family.</text>
</comment>
<evidence type="ECO:0000256" key="1">
    <source>
        <dbReference type="ARBA" id="ARBA00004167"/>
    </source>
</evidence>
<keyword evidence="12" id="KW-0175">Coiled coil</keyword>
<evidence type="ECO:0000256" key="3">
    <source>
        <dbReference type="ARBA" id="ARBA00022448"/>
    </source>
</evidence>
<comment type="function">
    <text evidence="10">F(1)F(0) ATP synthase produces ATP from ADP in the presence of a proton or sodium gradient. F-type ATPases consist of two structural domains, F(1) containing the extramembraneous catalytic core and F(0) containing the membrane proton channel, linked together by a central stalk and a peripheral stalk. During catalysis, ATP synthesis in the catalytic domain of F(1) is coupled via a rotary mechanism of the central stalk subunits to proton translocation.</text>
</comment>
<keyword evidence="6 11" id="KW-0375">Hydrogen ion transport</keyword>
<dbReference type="CDD" id="cd06503">
    <property type="entry name" value="ATP-synt_Fo_b"/>
    <property type="match status" value="1"/>
</dbReference>
<evidence type="ECO:0000313" key="13">
    <source>
        <dbReference type="EMBL" id="RMZ55634.1"/>
    </source>
</evidence>
<dbReference type="HAMAP" id="MF_01398">
    <property type="entry name" value="ATP_synth_b_bprime"/>
    <property type="match status" value="1"/>
</dbReference>
<evidence type="ECO:0008006" key="15">
    <source>
        <dbReference type="Google" id="ProtNLM"/>
    </source>
</evidence>
<keyword evidence="8 11" id="KW-0406">Ion transport</keyword>
<reference evidence="14" key="1">
    <citation type="journal article" date="2018" name="Algal Res.">
        <title>Characterization of plant carbon substrate utilization by Auxenochlorella protothecoides.</title>
        <authorList>
            <person name="Vogler B.W."/>
            <person name="Starkenburg S.R."/>
            <person name="Sudasinghe N."/>
            <person name="Schambach J.Y."/>
            <person name="Rollin J.A."/>
            <person name="Pattathil S."/>
            <person name="Barry A.N."/>
        </authorList>
    </citation>
    <scope>NUCLEOTIDE SEQUENCE [LARGE SCALE GENOMIC DNA]</scope>
    <source>
        <strain evidence="14">UTEX 25</strain>
    </source>
</reference>
<evidence type="ECO:0000256" key="10">
    <source>
        <dbReference type="ARBA" id="ARBA00025198"/>
    </source>
</evidence>
<keyword evidence="4 11" id="KW-0138">CF(0)</keyword>
<evidence type="ECO:0000256" key="5">
    <source>
        <dbReference type="ARBA" id="ARBA00022692"/>
    </source>
</evidence>
<dbReference type="InterPro" id="IPR050059">
    <property type="entry name" value="ATP_synthase_B_chain"/>
</dbReference>
<keyword evidence="7" id="KW-1133">Transmembrane helix</keyword>
<evidence type="ECO:0000313" key="14">
    <source>
        <dbReference type="Proteomes" id="UP000279271"/>
    </source>
</evidence>
<dbReference type="GO" id="GO:0045259">
    <property type="term" value="C:proton-transporting ATP synthase complex"/>
    <property type="evidence" value="ECO:0007669"/>
    <property type="project" value="UniProtKB-KW"/>
</dbReference>
<evidence type="ECO:0000256" key="7">
    <source>
        <dbReference type="ARBA" id="ARBA00022989"/>
    </source>
</evidence>
<dbReference type="HAMAP" id="MF_01399">
    <property type="entry name" value="ATP_synth_bprime"/>
    <property type="match status" value="1"/>
</dbReference>
<dbReference type="Proteomes" id="UP000279271">
    <property type="component" value="Unassembled WGS sequence"/>
</dbReference>
<protein>
    <recommendedName>
        <fullName evidence="15">ATP synthase subunit b', chloroplastic</fullName>
    </recommendedName>
</protein>
<dbReference type="GO" id="GO:0046961">
    <property type="term" value="F:proton-transporting ATPase activity, rotational mechanism"/>
    <property type="evidence" value="ECO:0007669"/>
    <property type="project" value="TreeGrafter"/>
</dbReference>
<dbReference type="PANTHER" id="PTHR33445">
    <property type="entry name" value="ATP SYNTHASE SUBUNIT B', CHLOROPLASTIC"/>
    <property type="match status" value="1"/>
</dbReference>
<organism evidence="13 14">
    <name type="scientific">Auxenochlorella protothecoides</name>
    <name type="common">Green microalga</name>
    <name type="synonym">Chlorella protothecoides</name>
    <dbReference type="NCBI Taxonomy" id="3075"/>
    <lineage>
        <taxon>Eukaryota</taxon>
        <taxon>Viridiplantae</taxon>
        <taxon>Chlorophyta</taxon>
        <taxon>core chlorophytes</taxon>
        <taxon>Trebouxiophyceae</taxon>
        <taxon>Chlorellales</taxon>
        <taxon>Chlorellaceae</taxon>
        <taxon>Auxenochlorella</taxon>
    </lineage>
</organism>
<dbReference type="InterPro" id="IPR002146">
    <property type="entry name" value="ATP_synth_b/b'su_bac/chlpt"/>
</dbReference>
<evidence type="ECO:0000256" key="8">
    <source>
        <dbReference type="ARBA" id="ARBA00023065"/>
    </source>
</evidence>
<gene>
    <name evidence="13" type="ORF">APUTEX25_000217</name>
</gene>
<evidence type="ECO:0000256" key="11">
    <source>
        <dbReference type="RuleBase" id="RU003848"/>
    </source>
</evidence>
<keyword evidence="3 11" id="KW-0813">Transport</keyword>
<dbReference type="GO" id="GO:0015986">
    <property type="term" value="P:proton motive force-driven ATP synthesis"/>
    <property type="evidence" value="ECO:0007669"/>
    <property type="project" value="InterPro"/>
</dbReference>
<evidence type="ECO:0000256" key="6">
    <source>
        <dbReference type="ARBA" id="ARBA00022781"/>
    </source>
</evidence>
<evidence type="ECO:0000256" key="12">
    <source>
        <dbReference type="SAM" id="Coils"/>
    </source>
</evidence>
<keyword evidence="9" id="KW-0472">Membrane</keyword>
<dbReference type="PANTHER" id="PTHR33445:SF2">
    <property type="entry name" value="ATP SYNTHASE SUBUNIT B', CHLOROPLASTIC"/>
    <property type="match status" value="1"/>
</dbReference>
<name>A0A3M7L0M5_AUXPR</name>
<sequence length="175" mass="19006">MMLTLQHVRPFQAVGTPRAGRTAGRVATVPGKIFDFNATMPVMAAQFLLLMVALDKFWFGPVGRHLDARDKELRDKLASVKDNSAEVSKLQDAAEKELAAARAAAQKEIAAAKAELNKERDARLGAEKKKIDAALEKDLAALAAEKEKTFSNLDSQVDKLAEDIIGRLLPKGIKA</sequence>
<comment type="subcellular location">
    <subcellularLocation>
        <location evidence="1">Membrane</location>
        <topology evidence="1">Single-pass membrane protein</topology>
    </subcellularLocation>
</comment>
<feature type="coiled-coil region" evidence="12">
    <location>
        <begin position="95"/>
        <end position="163"/>
    </location>
</feature>